<dbReference type="Proteomes" id="UP000095282">
    <property type="component" value="Unplaced"/>
</dbReference>
<sequence>MKAYSMDYTYLNDLAVRRDNEEWEEERGAERDRLADDEMKRPRASRGRRPILRLLRFDFIYSTVVTRQLMVPDNSTSASSFLWGIAHFTYDVPIK</sequence>
<reference evidence="3" key="1">
    <citation type="submission" date="2016-11" db="UniProtKB">
        <authorList>
            <consortium name="WormBaseParasite"/>
        </authorList>
    </citation>
    <scope>IDENTIFICATION</scope>
</reference>
<evidence type="ECO:0000313" key="3">
    <source>
        <dbReference type="WBParaSite" id="Csp11.Scaffold630.g21421.t1"/>
    </source>
</evidence>
<evidence type="ECO:0000313" key="2">
    <source>
        <dbReference type="Proteomes" id="UP000095282"/>
    </source>
</evidence>
<feature type="region of interest" description="Disordered" evidence="1">
    <location>
        <begin position="20"/>
        <end position="44"/>
    </location>
</feature>
<feature type="compositionally biased region" description="Basic and acidic residues" evidence="1">
    <location>
        <begin position="20"/>
        <end position="41"/>
    </location>
</feature>
<evidence type="ECO:0000256" key="1">
    <source>
        <dbReference type="SAM" id="MobiDB-lite"/>
    </source>
</evidence>
<dbReference type="AlphaFoldDB" id="A0A1I7V1C4"/>
<name>A0A1I7V1C4_9PELO</name>
<accession>A0A1I7V1C4</accession>
<protein>
    <submittedName>
        <fullName evidence="3">Uncharacterized protein</fullName>
    </submittedName>
</protein>
<proteinExistence type="predicted"/>
<dbReference type="WBParaSite" id="Csp11.Scaffold630.g21421.t1">
    <property type="protein sequence ID" value="Csp11.Scaffold630.g21421.t1"/>
    <property type="gene ID" value="Csp11.Scaffold630.g21421"/>
</dbReference>
<organism evidence="2 3">
    <name type="scientific">Caenorhabditis tropicalis</name>
    <dbReference type="NCBI Taxonomy" id="1561998"/>
    <lineage>
        <taxon>Eukaryota</taxon>
        <taxon>Metazoa</taxon>
        <taxon>Ecdysozoa</taxon>
        <taxon>Nematoda</taxon>
        <taxon>Chromadorea</taxon>
        <taxon>Rhabditida</taxon>
        <taxon>Rhabditina</taxon>
        <taxon>Rhabditomorpha</taxon>
        <taxon>Rhabditoidea</taxon>
        <taxon>Rhabditidae</taxon>
        <taxon>Peloderinae</taxon>
        <taxon>Caenorhabditis</taxon>
    </lineage>
</organism>
<keyword evidence="2" id="KW-1185">Reference proteome</keyword>